<feature type="region of interest" description="Disordered" evidence="4">
    <location>
        <begin position="217"/>
        <end position="268"/>
    </location>
</feature>
<dbReference type="Proteomes" id="UP000019184">
    <property type="component" value="Unassembled WGS sequence"/>
</dbReference>
<dbReference type="InterPro" id="IPR036442">
    <property type="entry name" value="ProQ/FinO_sf"/>
</dbReference>
<dbReference type="GO" id="GO:0010608">
    <property type="term" value="P:post-transcriptional regulation of gene expression"/>
    <property type="evidence" value="ECO:0007669"/>
    <property type="project" value="InterPro"/>
</dbReference>
<dbReference type="PANTHER" id="PTHR38106:SF1">
    <property type="entry name" value="RNA CHAPERONE PROQ"/>
    <property type="match status" value="1"/>
</dbReference>
<feature type="region of interest" description="Disordered" evidence="4">
    <location>
        <begin position="81"/>
        <end position="112"/>
    </location>
</feature>
<evidence type="ECO:0000256" key="2">
    <source>
        <dbReference type="ARBA" id="ARBA00022884"/>
    </source>
</evidence>
<dbReference type="Pfam" id="PF04352">
    <property type="entry name" value="ProQ"/>
    <property type="match status" value="1"/>
</dbReference>
<evidence type="ECO:0000256" key="1">
    <source>
        <dbReference type="ARBA" id="ARBA00022490"/>
    </source>
</evidence>
<dbReference type="Gene3D" id="1.10.1710.10">
    <property type="entry name" value="ProQ/FinO domain"/>
    <property type="match status" value="1"/>
</dbReference>
<proteinExistence type="predicted"/>
<evidence type="ECO:0000259" key="5">
    <source>
        <dbReference type="SMART" id="SM00945"/>
    </source>
</evidence>
<dbReference type="EMBL" id="CBTK010000013">
    <property type="protein sequence ID" value="CDH43209.1"/>
    <property type="molecule type" value="Genomic_DNA"/>
</dbReference>
<dbReference type="SUPFAM" id="SSF48657">
    <property type="entry name" value="FinO-like"/>
    <property type="match status" value="1"/>
</dbReference>
<dbReference type="PANTHER" id="PTHR38106">
    <property type="entry name" value="RNA CHAPERONE PROQ"/>
    <property type="match status" value="1"/>
</dbReference>
<dbReference type="GO" id="GO:0033592">
    <property type="term" value="F:RNA strand annealing activity"/>
    <property type="evidence" value="ECO:0007669"/>
    <property type="project" value="InterPro"/>
</dbReference>
<feature type="compositionally biased region" description="Pro residues" evidence="4">
    <location>
        <begin position="233"/>
        <end position="252"/>
    </location>
</feature>
<dbReference type="RefSeq" id="WP_051497265.1">
    <property type="nucleotide sequence ID" value="NZ_CBTK010000013.1"/>
</dbReference>
<keyword evidence="2" id="KW-0694">RNA-binding</keyword>
<keyword evidence="7" id="KW-1185">Reference proteome</keyword>
<keyword evidence="1" id="KW-0963">Cytoplasm</keyword>
<dbReference type="AlphaFoldDB" id="A0A7U7J2I7"/>
<protein>
    <recommendedName>
        <fullName evidence="5">ProQ/FinO domain-containing protein</fullName>
    </recommendedName>
</protein>
<accession>A0A7U7J2I7</accession>
<comment type="caution">
    <text evidence="6">The sequence shown here is derived from an EMBL/GenBank/DDBJ whole genome shotgun (WGS) entry which is preliminary data.</text>
</comment>
<reference evidence="6 7" key="1">
    <citation type="journal article" date="2014" name="ISME J.">
        <title>Candidatus Competibacter-lineage genomes retrieved from metagenomes reveal functional metabolic diversity.</title>
        <authorList>
            <person name="McIlroy S.J."/>
            <person name="Albertsen M."/>
            <person name="Andresen E.K."/>
            <person name="Saunders A.M."/>
            <person name="Kristiansen R."/>
            <person name="Stokholm-Bjerregaard M."/>
            <person name="Nielsen K.L."/>
            <person name="Nielsen P.H."/>
        </authorList>
    </citation>
    <scope>NUCLEOTIDE SEQUENCE [LARGE SCALE GENOMIC DNA]</scope>
    <source>
        <strain evidence="6 7">Run_B_J11</strain>
    </source>
</reference>
<evidence type="ECO:0000313" key="7">
    <source>
        <dbReference type="Proteomes" id="UP000019184"/>
    </source>
</evidence>
<feature type="domain" description="ProQ/FinO" evidence="5">
    <location>
        <begin position="2"/>
        <end position="114"/>
    </location>
</feature>
<dbReference type="InterPro" id="IPR023529">
    <property type="entry name" value="ProQ"/>
</dbReference>
<dbReference type="GO" id="GO:0005829">
    <property type="term" value="C:cytosol"/>
    <property type="evidence" value="ECO:0007669"/>
    <property type="project" value="TreeGrafter"/>
</dbReference>
<gene>
    <name evidence="6" type="ORF">BN874_110011</name>
</gene>
<keyword evidence="3" id="KW-0143">Chaperone</keyword>
<evidence type="ECO:0000256" key="4">
    <source>
        <dbReference type="SAM" id="MobiDB-lite"/>
    </source>
</evidence>
<dbReference type="SMART" id="SM00945">
    <property type="entry name" value="ProQ"/>
    <property type="match status" value="1"/>
</dbReference>
<evidence type="ECO:0000256" key="3">
    <source>
        <dbReference type="ARBA" id="ARBA00023186"/>
    </source>
</evidence>
<sequence length="268" mass="28633">MPDDIFSLINRLVEIFPDCFSRSTPKPLKIGIGSELFALAGVHPALLDVSRKQLRQALAFYTGSNAYRKAVVLGGARYGADGQPSGEVTPEQQEFAKTPRPKKMPATAASADRPTTVDMTALLQEVMAMAISAKLDVTIKINQLPQSKPASPQTVLFAVQANNRTVVVELKNKTWNTIKEASERYPQWVAAITGQPGAALPDGGFRLENPAVQVFEKKPKPDAGAQSAAPTAPTLPIPPHISAAPTPPPSTPTPSLGRPKLSLKSRNT</sequence>
<evidence type="ECO:0000313" key="6">
    <source>
        <dbReference type="EMBL" id="CDH43209.1"/>
    </source>
</evidence>
<name>A0A7U7J2I7_9GAMM</name>
<dbReference type="InterPro" id="IPR016103">
    <property type="entry name" value="ProQ/FinO"/>
</dbReference>
<organism evidence="6 7">
    <name type="scientific">Candidatus Contendobacter odensis Run_B_J11</name>
    <dbReference type="NCBI Taxonomy" id="1400861"/>
    <lineage>
        <taxon>Bacteria</taxon>
        <taxon>Pseudomonadati</taxon>
        <taxon>Pseudomonadota</taxon>
        <taxon>Gammaproteobacteria</taxon>
        <taxon>Candidatus Competibacteraceae</taxon>
        <taxon>Candidatus Contendibacter</taxon>
    </lineage>
</organism>
<dbReference type="GO" id="GO:0034057">
    <property type="term" value="F:RNA strand-exchange activity"/>
    <property type="evidence" value="ECO:0007669"/>
    <property type="project" value="InterPro"/>
</dbReference>